<evidence type="ECO:0000313" key="1">
    <source>
        <dbReference type="EMBL" id="RBQ21875.1"/>
    </source>
</evidence>
<comment type="caution">
    <text evidence="1">The sequence shown here is derived from an EMBL/GenBank/DDBJ whole genome shotgun (WGS) entry which is preliminary data.</text>
</comment>
<dbReference type="Proteomes" id="UP000253303">
    <property type="component" value="Unassembled WGS sequence"/>
</dbReference>
<protein>
    <submittedName>
        <fullName evidence="1">Uncharacterized protein</fullName>
    </submittedName>
</protein>
<organism evidence="1 2">
    <name type="scientific">Spongiactinospora rosea</name>
    <dbReference type="NCBI Taxonomy" id="2248750"/>
    <lineage>
        <taxon>Bacteria</taxon>
        <taxon>Bacillati</taxon>
        <taxon>Actinomycetota</taxon>
        <taxon>Actinomycetes</taxon>
        <taxon>Streptosporangiales</taxon>
        <taxon>Streptosporangiaceae</taxon>
        <taxon>Spongiactinospora</taxon>
    </lineage>
</organism>
<name>A0A366M6T0_9ACTN</name>
<reference evidence="1 2" key="1">
    <citation type="submission" date="2018-06" db="EMBL/GenBank/DDBJ databases">
        <title>Sphaerisporangium craniellae sp. nov., isolated from a marine sponge in the South China Sea.</title>
        <authorList>
            <person name="Li L."/>
        </authorList>
    </citation>
    <scope>NUCLEOTIDE SEQUENCE [LARGE SCALE GENOMIC DNA]</scope>
    <source>
        <strain evidence="1 2">LHW63015</strain>
    </source>
</reference>
<dbReference type="RefSeq" id="WP_113978971.1">
    <property type="nucleotide sequence ID" value="NZ_QMEY01000001.1"/>
</dbReference>
<dbReference type="EMBL" id="QMEY01000001">
    <property type="protein sequence ID" value="RBQ21875.1"/>
    <property type="molecule type" value="Genomic_DNA"/>
</dbReference>
<dbReference type="AlphaFoldDB" id="A0A366M6T0"/>
<keyword evidence="2" id="KW-1185">Reference proteome</keyword>
<evidence type="ECO:0000313" key="2">
    <source>
        <dbReference type="Proteomes" id="UP000253303"/>
    </source>
</evidence>
<sequence>MSDIIFLPTDLANRRTEFLEAARKGQARLRDKDGTSLVMLPESRLRLLETLSKWWEAYMKLEQLLRRKDLPKAGELGELAWLRTFDRDDLTEFLGELNDALVAASADEDTAILDECVAAWRNTARQLEDPLRRSVLLGEHRPGHYVEVTEPDEQG</sequence>
<gene>
    <name evidence="1" type="ORF">DP939_04160</name>
</gene>
<dbReference type="OrthoDB" id="3232134at2"/>
<proteinExistence type="predicted"/>
<accession>A0A366M6T0</accession>